<keyword evidence="3" id="KW-1185">Reference proteome</keyword>
<accession>A0A8J9ZFX1</accession>
<feature type="region of interest" description="Disordered" evidence="1">
    <location>
        <begin position="96"/>
        <end position="145"/>
    </location>
</feature>
<protein>
    <submittedName>
        <fullName evidence="2">Hypp955 protein</fullName>
    </submittedName>
</protein>
<proteinExistence type="predicted"/>
<evidence type="ECO:0000313" key="3">
    <source>
        <dbReference type="Proteomes" id="UP000838412"/>
    </source>
</evidence>
<sequence length="188" mass="20194">MTAPSPRDQWPPGLGRAPALHVNRVVCLACATVIGRPLTPRCANGPTRQLSRPSRGLVPLDGGGGGRTCPGHGDGGPRHLRHRHFRSLRDSFVSPGGDRCRAASGDYGGEKWTTEDKPGESGQPVSASRHVQLGPADGTQTDKGKVRCKKTSMHNKDGSFLTHMYRFRYTRCTSHLPGRSPPKTVAQG</sequence>
<reference evidence="2" key="1">
    <citation type="submission" date="2022-01" db="EMBL/GenBank/DDBJ databases">
        <authorList>
            <person name="Braso-Vives M."/>
        </authorList>
    </citation>
    <scope>NUCLEOTIDE SEQUENCE</scope>
</reference>
<organism evidence="2 3">
    <name type="scientific">Branchiostoma lanceolatum</name>
    <name type="common">Common lancelet</name>
    <name type="synonym">Amphioxus lanceolatum</name>
    <dbReference type="NCBI Taxonomy" id="7740"/>
    <lineage>
        <taxon>Eukaryota</taxon>
        <taxon>Metazoa</taxon>
        <taxon>Chordata</taxon>
        <taxon>Cephalochordata</taxon>
        <taxon>Leptocardii</taxon>
        <taxon>Amphioxiformes</taxon>
        <taxon>Branchiostomatidae</taxon>
        <taxon>Branchiostoma</taxon>
    </lineage>
</organism>
<evidence type="ECO:0000313" key="2">
    <source>
        <dbReference type="EMBL" id="CAH1252595.1"/>
    </source>
</evidence>
<dbReference type="AlphaFoldDB" id="A0A8J9ZFX1"/>
<gene>
    <name evidence="2" type="primary">Hypp955</name>
    <name evidence="2" type="ORF">BLAG_LOCUS12631</name>
</gene>
<evidence type="ECO:0000256" key="1">
    <source>
        <dbReference type="SAM" id="MobiDB-lite"/>
    </source>
</evidence>
<dbReference type="EMBL" id="OV696687">
    <property type="protein sequence ID" value="CAH1252595.1"/>
    <property type="molecule type" value="Genomic_DNA"/>
</dbReference>
<feature type="compositionally biased region" description="Basic and acidic residues" evidence="1">
    <location>
        <begin position="108"/>
        <end position="119"/>
    </location>
</feature>
<dbReference type="OrthoDB" id="10591928at2759"/>
<dbReference type="Proteomes" id="UP000838412">
    <property type="component" value="Chromosome 2"/>
</dbReference>
<name>A0A8J9ZFX1_BRALA</name>